<keyword evidence="3" id="KW-1185">Reference proteome</keyword>
<gene>
    <name evidence="2" type="ORF">EYD45_04390</name>
</gene>
<dbReference type="OrthoDB" id="2352823at2"/>
<name>A0A4Q9FI78_9FLAO</name>
<dbReference type="SUPFAM" id="SSF55729">
    <property type="entry name" value="Acyl-CoA N-acyltransferases (Nat)"/>
    <property type="match status" value="1"/>
</dbReference>
<evidence type="ECO:0000313" key="3">
    <source>
        <dbReference type="Proteomes" id="UP000291142"/>
    </source>
</evidence>
<protein>
    <submittedName>
        <fullName evidence="2">GNAT family N-acetyltransferase</fullName>
    </submittedName>
</protein>
<dbReference type="Pfam" id="PF00583">
    <property type="entry name" value="Acetyltransf_1"/>
    <property type="match status" value="1"/>
</dbReference>
<dbReference type="EMBL" id="SIRT01000002">
    <property type="protein sequence ID" value="TBN05523.1"/>
    <property type="molecule type" value="Genomic_DNA"/>
</dbReference>
<dbReference type="GO" id="GO:0016747">
    <property type="term" value="F:acyltransferase activity, transferring groups other than amino-acyl groups"/>
    <property type="evidence" value="ECO:0007669"/>
    <property type="project" value="InterPro"/>
</dbReference>
<accession>A0A4Q9FI78</accession>
<comment type="caution">
    <text evidence="2">The sequence shown here is derived from an EMBL/GenBank/DDBJ whole genome shotgun (WGS) entry which is preliminary data.</text>
</comment>
<dbReference type="PROSITE" id="PS51186">
    <property type="entry name" value="GNAT"/>
    <property type="match status" value="1"/>
</dbReference>
<dbReference type="CDD" id="cd04301">
    <property type="entry name" value="NAT_SF"/>
    <property type="match status" value="1"/>
</dbReference>
<proteinExistence type="predicted"/>
<keyword evidence="2" id="KW-0808">Transferase</keyword>
<sequence>MDLKKEYQVKQILTKDTYPVRHPVLRSGRPVATCAFGGDDLSSTIHLGLFNEDNIIGVASFMQSKHELFSEKSQYQLRGMAILKPFQGKGLGEIILSHGETLLKEQSIDLIWCNARIIAVNFYKRRGYKTKGTPFDIPNIGQHYIMYKVLT</sequence>
<feature type="domain" description="N-acetyltransferase" evidence="1">
    <location>
        <begin position="1"/>
        <end position="151"/>
    </location>
</feature>
<organism evidence="2 3">
    <name type="scientific">Hyunsoonleella flava</name>
    <dbReference type="NCBI Taxonomy" id="2527939"/>
    <lineage>
        <taxon>Bacteria</taxon>
        <taxon>Pseudomonadati</taxon>
        <taxon>Bacteroidota</taxon>
        <taxon>Flavobacteriia</taxon>
        <taxon>Flavobacteriales</taxon>
        <taxon>Flavobacteriaceae</taxon>
    </lineage>
</organism>
<dbReference type="InterPro" id="IPR000182">
    <property type="entry name" value="GNAT_dom"/>
</dbReference>
<dbReference type="Proteomes" id="UP000291142">
    <property type="component" value="Unassembled WGS sequence"/>
</dbReference>
<evidence type="ECO:0000259" key="1">
    <source>
        <dbReference type="PROSITE" id="PS51186"/>
    </source>
</evidence>
<dbReference type="AlphaFoldDB" id="A0A4Q9FI78"/>
<reference evidence="2 3" key="1">
    <citation type="submission" date="2019-02" db="EMBL/GenBank/DDBJ databases">
        <title>Hyunsoonleella sp., isolated from marine sediment.</title>
        <authorList>
            <person name="Liu B.-T."/>
        </authorList>
    </citation>
    <scope>NUCLEOTIDE SEQUENCE [LARGE SCALE GENOMIC DNA]</scope>
    <source>
        <strain evidence="2 3">T58</strain>
    </source>
</reference>
<dbReference type="Gene3D" id="3.40.630.30">
    <property type="match status" value="1"/>
</dbReference>
<evidence type="ECO:0000313" key="2">
    <source>
        <dbReference type="EMBL" id="TBN05523.1"/>
    </source>
</evidence>
<dbReference type="RefSeq" id="WP_130963141.1">
    <property type="nucleotide sequence ID" value="NZ_SIRT01000002.1"/>
</dbReference>
<dbReference type="InterPro" id="IPR016181">
    <property type="entry name" value="Acyl_CoA_acyltransferase"/>
</dbReference>